<name>A0ABS8S0X8_DATST</name>
<accession>A0ABS8S0X8</accession>
<reference evidence="1 2" key="1">
    <citation type="journal article" date="2021" name="BMC Genomics">
        <title>Datura genome reveals duplications of psychoactive alkaloid biosynthetic genes and high mutation rate following tissue culture.</title>
        <authorList>
            <person name="Rajewski A."/>
            <person name="Carter-House D."/>
            <person name="Stajich J."/>
            <person name="Litt A."/>
        </authorList>
    </citation>
    <scope>NUCLEOTIDE SEQUENCE [LARGE SCALE GENOMIC DNA]</scope>
    <source>
        <strain evidence="1">AR-01</strain>
    </source>
</reference>
<keyword evidence="2" id="KW-1185">Reference proteome</keyword>
<organism evidence="1 2">
    <name type="scientific">Datura stramonium</name>
    <name type="common">Jimsonweed</name>
    <name type="synonym">Common thornapple</name>
    <dbReference type="NCBI Taxonomy" id="4076"/>
    <lineage>
        <taxon>Eukaryota</taxon>
        <taxon>Viridiplantae</taxon>
        <taxon>Streptophyta</taxon>
        <taxon>Embryophyta</taxon>
        <taxon>Tracheophyta</taxon>
        <taxon>Spermatophyta</taxon>
        <taxon>Magnoliopsida</taxon>
        <taxon>eudicotyledons</taxon>
        <taxon>Gunneridae</taxon>
        <taxon>Pentapetalae</taxon>
        <taxon>asterids</taxon>
        <taxon>lamiids</taxon>
        <taxon>Solanales</taxon>
        <taxon>Solanaceae</taxon>
        <taxon>Solanoideae</taxon>
        <taxon>Datureae</taxon>
        <taxon>Datura</taxon>
    </lineage>
</organism>
<proteinExistence type="predicted"/>
<dbReference type="EMBL" id="JACEIK010000222">
    <property type="protein sequence ID" value="MCD7452748.1"/>
    <property type="molecule type" value="Genomic_DNA"/>
</dbReference>
<evidence type="ECO:0000313" key="2">
    <source>
        <dbReference type="Proteomes" id="UP000823775"/>
    </source>
</evidence>
<comment type="caution">
    <text evidence="1">The sequence shown here is derived from an EMBL/GenBank/DDBJ whole genome shotgun (WGS) entry which is preliminary data.</text>
</comment>
<gene>
    <name evidence="1" type="ORF">HAX54_018050</name>
</gene>
<sequence>MREEHPKMRKEFWELLVLSKNFKSMDMDFAVKGGLVSPRAVTTKVVPLSKLSCDVIEERASRRVCEGDVCVLRHVQVALPVCVMDVKYAASRTAVAELH</sequence>
<protein>
    <submittedName>
        <fullName evidence="1">Uncharacterized protein</fullName>
    </submittedName>
</protein>
<dbReference type="Proteomes" id="UP000823775">
    <property type="component" value="Unassembled WGS sequence"/>
</dbReference>
<evidence type="ECO:0000313" key="1">
    <source>
        <dbReference type="EMBL" id="MCD7452748.1"/>
    </source>
</evidence>